<evidence type="ECO:0000313" key="8">
    <source>
        <dbReference type="Proteomes" id="UP000192727"/>
    </source>
</evidence>
<evidence type="ECO:0000256" key="3">
    <source>
        <dbReference type="ARBA" id="ARBA00022960"/>
    </source>
</evidence>
<dbReference type="Pfam" id="PF01098">
    <property type="entry name" value="FTSW_RODA_SPOVE"/>
    <property type="match status" value="1"/>
</dbReference>
<dbReference type="GO" id="GO:0032153">
    <property type="term" value="C:cell division site"/>
    <property type="evidence" value="ECO:0007669"/>
    <property type="project" value="TreeGrafter"/>
</dbReference>
<evidence type="ECO:0000313" key="7">
    <source>
        <dbReference type="EMBL" id="ARF67422.1"/>
    </source>
</evidence>
<comment type="subcellular location">
    <subcellularLocation>
        <location evidence="1">Membrane</location>
        <topology evidence="1">Multi-pass membrane protein</topology>
    </subcellularLocation>
</comment>
<dbReference type="SMR" id="A0A1V0UR26"/>
<evidence type="ECO:0000256" key="2">
    <source>
        <dbReference type="ARBA" id="ARBA00022692"/>
    </source>
</evidence>
<gene>
    <name evidence="7" type="ORF">B7C51_05665</name>
</gene>
<dbReference type="PROSITE" id="PS00428">
    <property type="entry name" value="FTSW_RODA_SPOVE"/>
    <property type="match status" value="1"/>
</dbReference>
<dbReference type="Proteomes" id="UP000192727">
    <property type="component" value="Chromosome"/>
</dbReference>
<keyword evidence="4 6" id="KW-1133">Transmembrane helix</keyword>
<dbReference type="RefSeq" id="WP_023482971.1">
    <property type="nucleotide sequence ID" value="NZ_CP020557.1"/>
</dbReference>
<feature type="transmembrane region" description="Helical" evidence="6">
    <location>
        <begin position="288"/>
        <end position="309"/>
    </location>
</feature>
<feature type="transmembrane region" description="Helical" evidence="6">
    <location>
        <begin position="137"/>
        <end position="155"/>
    </location>
</feature>
<feature type="transmembrane region" description="Helical" evidence="6">
    <location>
        <begin position="161"/>
        <end position="177"/>
    </location>
</feature>
<dbReference type="EMBL" id="CP020557">
    <property type="protein sequence ID" value="ARF67422.1"/>
    <property type="molecule type" value="Genomic_DNA"/>
</dbReference>
<accession>A0A1V0UR26</accession>
<keyword evidence="2 6" id="KW-0812">Transmembrane</keyword>
<feature type="transmembrane region" description="Helical" evidence="6">
    <location>
        <begin position="321"/>
        <end position="342"/>
    </location>
</feature>
<name>A0A1V0UR26_9BACL</name>
<dbReference type="InterPro" id="IPR001182">
    <property type="entry name" value="FtsW/RodA"/>
</dbReference>
<dbReference type="InterPro" id="IPR018365">
    <property type="entry name" value="Cell_cycle_FtsW-rel_CS"/>
</dbReference>
<dbReference type="GO" id="GO:0008360">
    <property type="term" value="P:regulation of cell shape"/>
    <property type="evidence" value="ECO:0007669"/>
    <property type="project" value="UniProtKB-KW"/>
</dbReference>
<feature type="transmembrane region" description="Helical" evidence="6">
    <location>
        <begin position="12"/>
        <end position="32"/>
    </location>
</feature>
<keyword evidence="3" id="KW-0133">Cell shape</keyword>
<feature type="transmembrane region" description="Helical" evidence="6">
    <location>
        <begin position="354"/>
        <end position="373"/>
    </location>
</feature>
<dbReference type="GO" id="GO:0015648">
    <property type="term" value="F:lipid-linked peptidoglycan transporter activity"/>
    <property type="evidence" value="ECO:0007669"/>
    <property type="project" value="TreeGrafter"/>
</dbReference>
<keyword evidence="5 6" id="KW-0472">Membrane</keyword>
<proteinExistence type="predicted"/>
<feature type="transmembrane region" description="Helical" evidence="6">
    <location>
        <begin position="70"/>
        <end position="88"/>
    </location>
</feature>
<evidence type="ECO:0000256" key="6">
    <source>
        <dbReference type="SAM" id="Phobius"/>
    </source>
</evidence>
<evidence type="ECO:0000256" key="4">
    <source>
        <dbReference type="ARBA" id="ARBA00022989"/>
    </source>
</evidence>
<dbReference type="AlphaFoldDB" id="A0A1V0UR26"/>
<dbReference type="GO" id="GO:0051301">
    <property type="term" value="P:cell division"/>
    <property type="evidence" value="ECO:0007669"/>
    <property type="project" value="InterPro"/>
</dbReference>
<protein>
    <submittedName>
        <fullName evidence="7">Cell cycle protein</fullName>
    </submittedName>
</protein>
<dbReference type="PANTHER" id="PTHR30474">
    <property type="entry name" value="CELL CYCLE PROTEIN"/>
    <property type="match status" value="1"/>
</dbReference>
<organism evidence="7 8">
    <name type="scientific">Paenibacillus larvae subsp. pulvifaciens</name>
    <dbReference type="NCBI Taxonomy" id="1477"/>
    <lineage>
        <taxon>Bacteria</taxon>
        <taxon>Bacillati</taxon>
        <taxon>Bacillota</taxon>
        <taxon>Bacilli</taxon>
        <taxon>Bacillales</taxon>
        <taxon>Paenibacillaceae</taxon>
        <taxon>Paenibacillus</taxon>
    </lineage>
</organism>
<sequence length="390" mass="43272">MLHKLKRIDGIIVTLLLLLMTLSIFIVYSATIDDSFINVSVWKSVTFCLIGIAAFLVVSLIDYRWLLKWIWYPYGVATVLLVLVMKFASKINGATGWFSLPGGLQFQPAELMKLVLILALAHWLGRRQGEPLGLARDLFPAGIITFLPFVIVLMHPDLGNAIIYIVILVGILWIANIRISHALAITLIIGGILFTGIYIYVQFHDQINDFLNPILKEVGISHWLQRIDTFLFPDKASHNASFQSVNAIQAIGSGGLTGEGYLQGTSIHSNFIPLAYSDSIFVIIGEEFGFRGSALLLILYFVLIYRMILIAIQCKNKAGSYLVIGVVSMFVFQIFQNIGMMIGVMPITGITLPFISYGGTSLMINMLSMGLVMSVQLHPTRLGDEEYMGD</sequence>
<feature type="transmembrane region" description="Helical" evidence="6">
    <location>
        <begin position="182"/>
        <end position="201"/>
    </location>
</feature>
<feature type="transmembrane region" description="Helical" evidence="6">
    <location>
        <begin position="44"/>
        <end position="63"/>
    </location>
</feature>
<dbReference type="PANTHER" id="PTHR30474:SF1">
    <property type="entry name" value="PEPTIDOGLYCAN GLYCOSYLTRANSFERASE MRDB"/>
    <property type="match status" value="1"/>
</dbReference>
<evidence type="ECO:0000256" key="5">
    <source>
        <dbReference type="ARBA" id="ARBA00023136"/>
    </source>
</evidence>
<dbReference type="GO" id="GO:0005886">
    <property type="term" value="C:plasma membrane"/>
    <property type="evidence" value="ECO:0007669"/>
    <property type="project" value="TreeGrafter"/>
</dbReference>
<reference evidence="7 8" key="1">
    <citation type="submission" date="2017-03" db="EMBL/GenBank/DDBJ databases">
        <title>Paenibacillus larvae genome sequencing.</title>
        <authorList>
            <person name="Dingman D.W."/>
        </authorList>
    </citation>
    <scope>NUCLEOTIDE SEQUENCE [LARGE SCALE GENOMIC DNA]</scope>
    <source>
        <strain evidence="7 8">SAG 10367</strain>
    </source>
</reference>
<evidence type="ECO:0000256" key="1">
    <source>
        <dbReference type="ARBA" id="ARBA00004141"/>
    </source>
</evidence>